<accession>A0A8W8J3K1</accession>
<keyword evidence="11" id="KW-1185">Reference proteome</keyword>
<dbReference type="InterPro" id="IPR009057">
    <property type="entry name" value="Homeodomain-like_sf"/>
</dbReference>
<dbReference type="SUPFAM" id="SSF46689">
    <property type="entry name" value="Homeodomain-like"/>
    <property type="match status" value="1"/>
</dbReference>
<dbReference type="Pfam" id="PF00292">
    <property type="entry name" value="PAX"/>
    <property type="match status" value="1"/>
</dbReference>
<keyword evidence="3" id="KW-0563">Paired box</keyword>
<dbReference type="GO" id="GO:0000978">
    <property type="term" value="F:RNA polymerase II cis-regulatory region sequence-specific DNA binding"/>
    <property type="evidence" value="ECO:0007669"/>
    <property type="project" value="TreeGrafter"/>
</dbReference>
<dbReference type="PRINTS" id="PR00027">
    <property type="entry name" value="PAIREDBOX"/>
</dbReference>
<evidence type="ECO:0000256" key="5">
    <source>
        <dbReference type="ARBA" id="ARBA00023125"/>
    </source>
</evidence>
<dbReference type="InterPro" id="IPR043565">
    <property type="entry name" value="PAX_fam"/>
</dbReference>
<feature type="domain" description="Paired" evidence="9">
    <location>
        <begin position="47"/>
        <end position="173"/>
    </location>
</feature>
<evidence type="ECO:0000256" key="7">
    <source>
        <dbReference type="ARBA" id="ARBA00023242"/>
    </source>
</evidence>
<feature type="region of interest" description="Disordered" evidence="8">
    <location>
        <begin position="220"/>
        <end position="245"/>
    </location>
</feature>
<dbReference type="EnsemblMetazoa" id="G16896.1">
    <property type="protein sequence ID" value="G16896.1:cds"/>
    <property type="gene ID" value="G16896"/>
</dbReference>
<proteinExistence type="predicted"/>
<feature type="compositionally biased region" description="Polar residues" evidence="8">
    <location>
        <begin position="220"/>
        <end position="232"/>
    </location>
</feature>
<evidence type="ECO:0000256" key="1">
    <source>
        <dbReference type="ARBA" id="ARBA00004123"/>
    </source>
</evidence>
<dbReference type="FunFam" id="1.10.10.10:FF:000003">
    <property type="entry name" value="Paired box protein Pax-6"/>
    <property type="match status" value="1"/>
</dbReference>
<evidence type="ECO:0000313" key="11">
    <source>
        <dbReference type="Proteomes" id="UP000005408"/>
    </source>
</evidence>
<evidence type="ECO:0000256" key="8">
    <source>
        <dbReference type="SAM" id="MobiDB-lite"/>
    </source>
</evidence>
<keyword evidence="5" id="KW-0238">DNA-binding</keyword>
<dbReference type="SMART" id="SM00351">
    <property type="entry name" value="PAX"/>
    <property type="match status" value="1"/>
</dbReference>
<dbReference type="GO" id="GO:0000981">
    <property type="term" value="F:DNA-binding transcription factor activity, RNA polymerase II-specific"/>
    <property type="evidence" value="ECO:0007669"/>
    <property type="project" value="TreeGrafter"/>
</dbReference>
<evidence type="ECO:0000313" key="10">
    <source>
        <dbReference type="EnsemblMetazoa" id="G16896.1:cds"/>
    </source>
</evidence>
<keyword evidence="4" id="KW-0805">Transcription regulation</keyword>
<evidence type="ECO:0000259" key="9">
    <source>
        <dbReference type="PROSITE" id="PS51057"/>
    </source>
</evidence>
<keyword evidence="6" id="KW-0804">Transcription</keyword>
<reference evidence="10" key="1">
    <citation type="submission" date="2022-08" db="UniProtKB">
        <authorList>
            <consortium name="EnsemblMetazoa"/>
        </authorList>
    </citation>
    <scope>IDENTIFICATION</scope>
    <source>
        <strain evidence="10">05x7-T-G4-1.051#20</strain>
    </source>
</reference>
<evidence type="ECO:0000256" key="4">
    <source>
        <dbReference type="ARBA" id="ARBA00023015"/>
    </source>
</evidence>
<dbReference type="PANTHER" id="PTHR45636:SF52">
    <property type="entry name" value="PAIRED DOMAIN-CONTAINING PROTEIN"/>
    <property type="match status" value="1"/>
</dbReference>
<dbReference type="PANTHER" id="PTHR45636">
    <property type="entry name" value="PAIRED BOX PROTEIN PAX-6-RELATED-RELATED"/>
    <property type="match status" value="1"/>
</dbReference>
<comment type="subcellular location">
    <subcellularLocation>
        <location evidence="1">Nucleus</location>
    </subcellularLocation>
</comment>
<dbReference type="AlphaFoldDB" id="A0A8W8J3K1"/>
<dbReference type="GO" id="GO:0005634">
    <property type="term" value="C:nucleus"/>
    <property type="evidence" value="ECO:0007669"/>
    <property type="project" value="UniProtKB-SubCell"/>
</dbReference>
<dbReference type="Proteomes" id="UP000005408">
    <property type="component" value="Unassembled WGS sequence"/>
</dbReference>
<dbReference type="InterPro" id="IPR036388">
    <property type="entry name" value="WH-like_DNA-bd_sf"/>
</dbReference>
<name>A0A8W8J3K1_MAGGI</name>
<protein>
    <recommendedName>
        <fullName evidence="9">Paired domain-containing protein</fullName>
    </recommendedName>
</protein>
<dbReference type="InterPro" id="IPR001523">
    <property type="entry name" value="Paired_dom"/>
</dbReference>
<evidence type="ECO:0000256" key="2">
    <source>
        <dbReference type="ARBA" id="ARBA00022473"/>
    </source>
</evidence>
<dbReference type="PROSITE" id="PS51057">
    <property type="entry name" value="PAIRED_2"/>
    <property type="match status" value="1"/>
</dbReference>
<dbReference type="Gene3D" id="1.10.10.10">
    <property type="entry name" value="Winged helix-like DNA-binding domain superfamily/Winged helix DNA-binding domain"/>
    <property type="match status" value="2"/>
</dbReference>
<sequence>MHAPCPADWTISAHCSPDILEENSLQIPEQNYSSEETNESTNIKGFSASGVNQLGGTFINGRPLPESIRQMILKLHHDGVKSSEISRVTKVSHGCVSKLLNRYQNTGSIAPSIAGGSKPKVSTDAVIDMVVKYKTENPEMFAREIRQLLIQNGVCSEQNVPSVSSVNRILRRNDLGTKSLPMGSNMVERFSSLSGVNNFTGNEITVKRIATFQVQDLGVQSPQQAGTDQSVRSLKRKHEDEDTEQAAKMQKINQYSHLPLNASNPNIVCSPGETGPQMKPHVKTQMNSLVPIQPRPSKPQQNSPSEFNHFKPGQMITFVQNSKFVPQKLQETQPILQNTVTIPGQQLKTTVTNHPVAPLISNSTSSPVPVSNTMSSCLQTPLVACTEPLAAPSFAATPLHTTEKTVTSTATEGRSEVFQPFSFVDPTFGLIHVSQAPPEMLSFLGLTKQHHSSDSVLQVSKDFLDNNVNRSQCTVREQEVINTNGGGEKMSPAQIYESTSFLQQLNCSMGTEQCSSAVCEEKSYSIDASFQRDLDVLSVDFSSTSDSDLSSDHDSILDSFYQSPPNIAGQYSEQAQIHRKQLFPVC</sequence>
<evidence type="ECO:0000256" key="6">
    <source>
        <dbReference type="ARBA" id="ARBA00023163"/>
    </source>
</evidence>
<evidence type="ECO:0000256" key="3">
    <source>
        <dbReference type="ARBA" id="ARBA00022724"/>
    </source>
</evidence>
<organism evidence="10 11">
    <name type="scientific">Magallana gigas</name>
    <name type="common">Pacific oyster</name>
    <name type="synonym">Crassostrea gigas</name>
    <dbReference type="NCBI Taxonomy" id="29159"/>
    <lineage>
        <taxon>Eukaryota</taxon>
        <taxon>Metazoa</taxon>
        <taxon>Spiralia</taxon>
        <taxon>Lophotrochozoa</taxon>
        <taxon>Mollusca</taxon>
        <taxon>Bivalvia</taxon>
        <taxon>Autobranchia</taxon>
        <taxon>Pteriomorphia</taxon>
        <taxon>Ostreida</taxon>
        <taxon>Ostreoidea</taxon>
        <taxon>Ostreidae</taxon>
        <taxon>Magallana</taxon>
    </lineage>
</organism>
<keyword evidence="2" id="KW-0217">Developmental protein</keyword>
<keyword evidence="7" id="KW-0539">Nucleus</keyword>